<organism evidence="1 2">
    <name type="scientific">Trichomonas vaginalis (strain ATCC PRA-98 / G3)</name>
    <dbReference type="NCBI Taxonomy" id="412133"/>
    <lineage>
        <taxon>Eukaryota</taxon>
        <taxon>Metamonada</taxon>
        <taxon>Parabasalia</taxon>
        <taxon>Trichomonadida</taxon>
        <taxon>Trichomonadidae</taxon>
        <taxon>Trichomonas</taxon>
    </lineage>
</organism>
<evidence type="ECO:0000313" key="1">
    <source>
        <dbReference type="EMBL" id="EAX99467.1"/>
    </source>
</evidence>
<protein>
    <submittedName>
        <fullName evidence="1">Uncharacterized protein</fullName>
    </submittedName>
</protein>
<reference evidence="1" key="2">
    <citation type="journal article" date="2007" name="Science">
        <title>Draft genome sequence of the sexually transmitted pathogen Trichomonas vaginalis.</title>
        <authorList>
            <person name="Carlton J.M."/>
            <person name="Hirt R.P."/>
            <person name="Silva J.C."/>
            <person name="Delcher A.L."/>
            <person name="Schatz M."/>
            <person name="Zhao Q."/>
            <person name="Wortman J.R."/>
            <person name="Bidwell S.L."/>
            <person name="Alsmark U.C.M."/>
            <person name="Besteiro S."/>
            <person name="Sicheritz-Ponten T."/>
            <person name="Noel C.J."/>
            <person name="Dacks J.B."/>
            <person name="Foster P.G."/>
            <person name="Simillion C."/>
            <person name="Van de Peer Y."/>
            <person name="Miranda-Saavedra D."/>
            <person name="Barton G.J."/>
            <person name="Westrop G.D."/>
            <person name="Mueller S."/>
            <person name="Dessi D."/>
            <person name="Fiori P.L."/>
            <person name="Ren Q."/>
            <person name="Paulsen I."/>
            <person name="Zhang H."/>
            <person name="Bastida-Corcuera F.D."/>
            <person name="Simoes-Barbosa A."/>
            <person name="Brown M.T."/>
            <person name="Hayes R.D."/>
            <person name="Mukherjee M."/>
            <person name="Okumura C.Y."/>
            <person name="Schneider R."/>
            <person name="Smith A.J."/>
            <person name="Vanacova S."/>
            <person name="Villalvazo M."/>
            <person name="Haas B.J."/>
            <person name="Pertea M."/>
            <person name="Feldblyum T.V."/>
            <person name="Utterback T.R."/>
            <person name="Shu C.L."/>
            <person name="Osoegawa K."/>
            <person name="de Jong P.J."/>
            <person name="Hrdy I."/>
            <person name="Horvathova L."/>
            <person name="Zubacova Z."/>
            <person name="Dolezal P."/>
            <person name="Malik S.B."/>
            <person name="Logsdon J.M. Jr."/>
            <person name="Henze K."/>
            <person name="Gupta A."/>
            <person name="Wang C.C."/>
            <person name="Dunne R.L."/>
            <person name="Upcroft J.A."/>
            <person name="Upcroft P."/>
            <person name="White O."/>
            <person name="Salzberg S.L."/>
            <person name="Tang P."/>
            <person name="Chiu C.-H."/>
            <person name="Lee Y.-S."/>
            <person name="Embley T.M."/>
            <person name="Coombs G.H."/>
            <person name="Mottram J.C."/>
            <person name="Tachezy J."/>
            <person name="Fraser-Liggett C.M."/>
            <person name="Johnson P.J."/>
        </authorList>
    </citation>
    <scope>NUCLEOTIDE SEQUENCE [LARGE SCALE GENOMIC DNA]</scope>
    <source>
        <strain evidence="1">G3</strain>
    </source>
</reference>
<dbReference type="AlphaFoldDB" id="A2F6M2"/>
<dbReference type="VEuPathDB" id="TrichDB:TVAGG3_0056040"/>
<accession>A2F6M2</accession>
<dbReference type="InParanoid" id="A2F6M2"/>
<dbReference type="VEuPathDB" id="TrichDB:TVAG_053100"/>
<gene>
    <name evidence="1" type="ORF">TVAG_053100</name>
</gene>
<sequence>MGLRVFFARSNTANFNILIDDKQTTYSDQGYYTVFKVDNDKTLNNCKITTVLSSGSSNMFSNIGYKVYNSDTRLHTIGIATHADIQINNNDYASIYNLNGNTGFRMTDGTYTLSFVLRGFDSPGVDTYWYGRFRARIDKMWNNGTGDSNYYSDLENIDCGIAFSWQDRRIGPGETLYFNMGSSSTNQDSSYKPSLTVTSIADSYRPCSKPFLISGSLSHSRRYSTTVYIKYRFDNNETIYTDANSYGVKSNSPKDFSNNMDSSSFALEYNRFFKDRVKITGNITDIDGDINVTFYCIFDNNSKAGMEINNTSITNISESDASNYGGKNGLSVRLHMFSSTVDLSSRSKEGYHTFEIFCVDQYGFKSNIVGPIRFYYRYYPTTPLPNVIQMRNRMSGQLKHH</sequence>
<dbReference type="KEGG" id="tva:4757274"/>
<dbReference type="RefSeq" id="XP_001312397.1">
    <property type="nucleotide sequence ID" value="XM_001312396.1"/>
</dbReference>
<proteinExistence type="predicted"/>
<keyword evidence="2" id="KW-1185">Reference proteome</keyword>
<reference evidence="1" key="1">
    <citation type="submission" date="2006-10" db="EMBL/GenBank/DDBJ databases">
        <authorList>
            <person name="Amadeo P."/>
            <person name="Zhao Q."/>
            <person name="Wortman J."/>
            <person name="Fraser-Liggett C."/>
            <person name="Carlton J."/>
        </authorList>
    </citation>
    <scope>NUCLEOTIDE SEQUENCE</scope>
    <source>
        <strain evidence="1">G3</strain>
    </source>
</reference>
<dbReference type="Proteomes" id="UP000001542">
    <property type="component" value="Unassembled WGS sequence"/>
</dbReference>
<dbReference type="EMBL" id="DS113637">
    <property type="protein sequence ID" value="EAX99467.1"/>
    <property type="molecule type" value="Genomic_DNA"/>
</dbReference>
<name>A2F6M2_TRIV3</name>
<evidence type="ECO:0000313" key="2">
    <source>
        <dbReference type="Proteomes" id="UP000001542"/>
    </source>
</evidence>